<name>A0ABR6DSQ0_9FLAO</name>
<feature type="region of interest" description="Disordered" evidence="1">
    <location>
        <begin position="1"/>
        <end position="21"/>
    </location>
</feature>
<feature type="compositionally biased region" description="Polar residues" evidence="1">
    <location>
        <begin position="1"/>
        <end position="10"/>
    </location>
</feature>
<evidence type="ECO:0000313" key="2">
    <source>
        <dbReference type="EMBL" id="MBA9074286.1"/>
    </source>
</evidence>
<dbReference type="RefSeq" id="WP_182493865.1">
    <property type="nucleotide sequence ID" value="NZ_JACJIS010000002.1"/>
</dbReference>
<accession>A0ABR6DSQ0</accession>
<protein>
    <submittedName>
        <fullName evidence="2">Uncharacterized protein</fullName>
    </submittedName>
</protein>
<reference evidence="2 3" key="1">
    <citation type="submission" date="2020-08" db="EMBL/GenBank/DDBJ databases">
        <title>Genomic Encyclopedia of Type Strains, Phase IV (KMG-IV): sequencing the most valuable type-strain genomes for metagenomic binning, comparative biology and taxonomic classification.</title>
        <authorList>
            <person name="Goeker M."/>
        </authorList>
    </citation>
    <scope>NUCLEOTIDE SEQUENCE [LARGE SCALE GENOMIC DNA]</scope>
    <source>
        <strain evidence="2 3">DSM 100397</strain>
    </source>
</reference>
<sequence>MENIEESTWYTGDWRPDGNNPQAPYNGLKIVATANYSEKTNPPTARKLVSVDLEVVDYTYNPNGVSSPLQLTQSAVWYPIPIPTDTTVSPPEPNMQFTVVGIGGNPLGHIRLDVTPGGSFVNIQFSYGPTSRKREEIGYIMRFPNQDDTIQIEG</sequence>
<keyword evidence="3" id="KW-1185">Reference proteome</keyword>
<evidence type="ECO:0000313" key="3">
    <source>
        <dbReference type="Proteomes" id="UP000555003"/>
    </source>
</evidence>
<organism evidence="2 3">
    <name type="scientific">Flavobacterium gossypii</name>
    <dbReference type="NCBI Taxonomy" id="1646119"/>
    <lineage>
        <taxon>Bacteria</taxon>
        <taxon>Pseudomonadati</taxon>
        <taxon>Bacteroidota</taxon>
        <taxon>Flavobacteriia</taxon>
        <taxon>Flavobacteriales</taxon>
        <taxon>Flavobacteriaceae</taxon>
        <taxon>Flavobacterium</taxon>
    </lineage>
</organism>
<evidence type="ECO:0000256" key="1">
    <source>
        <dbReference type="SAM" id="MobiDB-lite"/>
    </source>
</evidence>
<dbReference type="Proteomes" id="UP000555003">
    <property type="component" value="Unassembled WGS sequence"/>
</dbReference>
<gene>
    <name evidence="2" type="ORF">GGR22_002453</name>
</gene>
<proteinExistence type="predicted"/>
<dbReference type="EMBL" id="JACJIS010000002">
    <property type="protein sequence ID" value="MBA9074286.1"/>
    <property type="molecule type" value="Genomic_DNA"/>
</dbReference>
<comment type="caution">
    <text evidence="2">The sequence shown here is derived from an EMBL/GenBank/DDBJ whole genome shotgun (WGS) entry which is preliminary data.</text>
</comment>